<dbReference type="InterPro" id="IPR054480">
    <property type="entry name" value="AHAS_small-like_ACT"/>
</dbReference>
<protein>
    <recommendedName>
        <fullName evidence="1">ACT domain-containing protein</fullName>
    </recommendedName>
</protein>
<gene>
    <name evidence="2" type="ORF">MM59RIKEN_24310</name>
</gene>
<proteinExistence type="predicted"/>
<name>A0A810QGA9_9FIRM</name>
<feature type="domain" description="ACT" evidence="1">
    <location>
        <begin position="71"/>
        <end position="146"/>
    </location>
</feature>
<dbReference type="RefSeq" id="WP_187032660.1">
    <property type="nucleotide sequence ID" value="NZ_AP023420.1"/>
</dbReference>
<evidence type="ECO:0000313" key="3">
    <source>
        <dbReference type="Proteomes" id="UP000679848"/>
    </source>
</evidence>
<dbReference type="KEGG" id="pfaa:MM59RIKEN_24310"/>
<accession>A0A810QGA9</accession>
<dbReference type="InterPro" id="IPR002912">
    <property type="entry name" value="ACT_dom"/>
</dbReference>
<sequence length="146" mass="15646">MSKTTKFYIVAADALPEIFIKVAEAKRMMQTGEADTVGAATRLAGISRSAFYKYKDSVQPFNDMKAEHIITFYAMLKDNAGVLSRVLSVFASSGANILTINQSIPTNGCAAVTISAETSEMEESLEQLLSDVSGLDGVVRLEILAG</sequence>
<evidence type="ECO:0000259" key="1">
    <source>
        <dbReference type="PROSITE" id="PS51671"/>
    </source>
</evidence>
<dbReference type="Proteomes" id="UP000679848">
    <property type="component" value="Chromosome"/>
</dbReference>
<evidence type="ECO:0000313" key="2">
    <source>
        <dbReference type="EMBL" id="BCK85112.1"/>
    </source>
</evidence>
<dbReference type="PROSITE" id="PS51671">
    <property type="entry name" value="ACT"/>
    <property type="match status" value="1"/>
</dbReference>
<organism evidence="2 3">
    <name type="scientific">Pusillibacter faecalis</name>
    <dbReference type="NCBI Taxonomy" id="2714358"/>
    <lineage>
        <taxon>Bacteria</taxon>
        <taxon>Bacillati</taxon>
        <taxon>Bacillota</taxon>
        <taxon>Clostridia</taxon>
        <taxon>Eubacteriales</taxon>
        <taxon>Oscillospiraceae</taxon>
        <taxon>Pusillibacter</taxon>
    </lineage>
</organism>
<dbReference type="Gene3D" id="3.30.70.260">
    <property type="match status" value="1"/>
</dbReference>
<dbReference type="PIRSF" id="PIRSF025624">
    <property type="entry name" value="ACT_PheB"/>
    <property type="match status" value="1"/>
</dbReference>
<keyword evidence="3" id="KW-1185">Reference proteome</keyword>
<dbReference type="SUPFAM" id="SSF55021">
    <property type="entry name" value="ACT-like"/>
    <property type="match status" value="1"/>
</dbReference>
<dbReference type="AlphaFoldDB" id="A0A810QGA9"/>
<dbReference type="NCBIfam" id="NF003361">
    <property type="entry name" value="PRK04435.1"/>
    <property type="match status" value="1"/>
</dbReference>
<dbReference type="InterPro" id="IPR045865">
    <property type="entry name" value="ACT-like_dom_sf"/>
</dbReference>
<dbReference type="Pfam" id="PF22629">
    <property type="entry name" value="ACT_AHAS_ss"/>
    <property type="match status" value="1"/>
</dbReference>
<dbReference type="EMBL" id="AP023420">
    <property type="protein sequence ID" value="BCK85112.1"/>
    <property type="molecule type" value="Genomic_DNA"/>
</dbReference>
<reference evidence="2" key="1">
    <citation type="submission" date="2020-09" db="EMBL/GenBank/DDBJ databases">
        <title>New species isolated from human feces.</title>
        <authorList>
            <person name="Kitahara M."/>
            <person name="Shigeno Y."/>
            <person name="Shime M."/>
            <person name="Matsumoto Y."/>
            <person name="Nakamura S."/>
            <person name="Motooka D."/>
            <person name="Fukuoka S."/>
            <person name="Nishikawa H."/>
            <person name="Benno Y."/>
        </authorList>
    </citation>
    <scope>NUCLEOTIDE SEQUENCE</scope>
    <source>
        <strain evidence="2">MM59</strain>
    </source>
</reference>
<dbReference type="InterPro" id="IPR008310">
    <property type="entry name" value="UPF0735_ACT_dom-cont"/>
</dbReference>